<evidence type="ECO:0000256" key="1">
    <source>
        <dbReference type="ARBA" id="ARBA00009624"/>
    </source>
</evidence>
<dbReference type="AlphaFoldDB" id="A0A9Q1RLM8"/>
<dbReference type="InterPro" id="IPR027246">
    <property type="entry name" value="Porin_Euk/Tom40"/>
</dbReference>
<dbReference type="InterPro" id="IPR023614">
    <property type="entry name" value="Porin_dom_sf"/>
</dbReference>
<evidence type="ECO:0008006" key="4">
    <source>
        <dbReference type="Google" id="ProtNLM"/>
    </source>
</evidence>
<keyword evidence="3" id="KW-1185">Reference proteome</keyword>
<dbReference type="CDD" id="cd07306">
    <property type="entry name" value="Porin3_VDAC"/>
    <property type="match status" value="1"/>
</dbReference>
<evidence type="ECO:0000313" key="2">
    <source>
        <dbReference type="EMBL" id="KAJ8566848.1"/>
    </source>
</evidence>
<evidence type="ECO:0000313" key="3">
    <source>
        <dbReference type="Proteomes" id="UP001152561"/>
    </source>
</evidence>
<comment type="similarity">
    <text evidence="1">Belongs to the eukaryotic mitochondrial porin (TC 1.B.8.1) family.</text>
</comment>
<dbReference type="GO" id="GO:0008308">
    <property type="term" value="F:voltage-gated monoatomic anion channel activity"/>
    <property type="evidence" value="ECO:0007669"/>
    <property type="project" value="InterPro"/>
</dbReference>
<organism evidence="2 3">
    <name type="scientific">Anisodus acutangulus</name>
    <dbReference type="NCBI Taxonomy" id="402998"/>
    <lineage>
        <taxon>Eukaryota</taxon>
        <taxon>Viridiplantae</taxon>
        <taxon>Streptophyta</taxon>
        <taxon>Embryophyta</taxon>
        <taxon>Tracheophyta</taxon>
        <taxon>Spermatophyta</taxon>
        <taxon>Magnoliopsida</taxon>
        <taxon>eudicotyledons</taxon>
        <taxon>Gunneridae</taxon>
        <taxon>Pentapetalae</taxon>
        <taxon>asterids</taxon>
        <taxon>lamiids</taxon>
        <taxon>Solanales</taxon>
        <taxon>Solanaceae</taxon>
        <taxon>Solanoideae</taxon>
        <taxon>Hyoscyameae</taxon>
        <taxon>Anisodus</taxon>
    </lineage>
</organism>
<dbReference type="Proteomes" id="UP001152561">
    <property type="component" value="Unassembled WGS sequence"/>
</dbReference>
<name>A0A9Q1RLM8_9SOLA</name>
<proteinExistence type="inferred from homology"/>
<dbReference type="EMBL" id="JAJAGQ010000003">
    <property type="protein sequence ID" value="KAJ8566848.1"/>
    <property type="molecule type" value="Genomic_DNA"/>
</dbReference>
<dbReference type="PANTHER" id="PTHR11743:SF61">
    <property type="entry name" value="MITOCHONDRIAL OUTER MEMBRANE PROTEIN PORIN 2-LIKE"/>
    <property type="match status" value="1"/>
</dbReference>
<comment type="caution">
    <text evidence="2">The sequence shown here is derived from an EMBL/GenBank/DDBJ whole genome shotgun (WGS) entry which is preliminary data.</text>
</comment>
<gene>
    <name evidence="2" type="ORF">K7X08_002670</name>
</gene>
<dbReference type="GO" id="GO:0005741">
    <property type="term" value="C:mitochondrial outer membrane"/>
    <property type="evidence" value="ECO:0007669"/>
    <property type="project" value="InterPro"/>
</dbReference>
<sequence length="276" mass="29640">MSKKGPGLFSDFGKNAKDILTKDYSHNQKFTIASRADAGIDLTSTLMRKGGLSTGGVAAKYKYKKTILGVRFNTQSNISTTLTISDVLPSTKAIASWKLLDYSSSKIEIQYFYEHACFTTAVGSLSKSPALDISAAIGTPHVAFGTEASYSLASGNFTKYNAGVSLKKPNFSASVILTDKGDAVRASFLHHIGQQKRGTAVGEIARKFSTNENTSTVGCSYSVNPQTVVKAKLNNHGNLGALVQHKLKSKSFLILCGNFDTMEKIPKFGVMLSLMP</sequence>
<dbReference type="Gene3D" id="2.40.160.10">
    <property type="entry name" value="Porin"/>
    <property type="match status" value="1"/>
</dbReference>
<reference evidence="3" key="1">
    <citation type="journal article" date="2023" name="Proc. Natl. Acad. Sci. U.S.A.">
        <title>Genomic and structural basis for evolution of tropane alkaloid biosynthesis.</title>
        <authorList>
            <person name="Wanga Y.-J."/>
            <person name="Taina T."/>
            <person name="Yua J.-Y."/>
            <person name="Lia J."/>
            <person name="Xua B."/>
            <person name="Chenc J."/>
            <person name="D'Auriad J.C."/>
            <person name="Huanga J.-P."/>
            <person name="Huanga S.-X."/>
        </authorList>
    </citation>
    <scope>NUCLEOTIDE SEQUENCE [LARGE SCALE GENOMIC DNA]</scope>
    <source>
        <strain evidence="3">cv. KIB-2019</strain>
    </source>
</reference>
<protein>
    <recommendedName>
        <fullName evidence="4">Mitochondrial outer membrane protein porin 2-like</fullName>
    </recommendedName>
</protein>
<dbReference type="PANTHER" id="PTHR11743">
    <property type="entry name" value="VOLTAGE-DEPENDENT ANION-SELECTIVE CHANNEL"/>
    <property type="match status" value="1"/>
</dbReference>
<dbReference type="Pfam" id="PF01459">
    <property type="entry name" value="Porin_3"/>
    <property type="match status" value="1"/>
</dbReference>
<accession>A0A9Q1RLM8</accession>
<dbReference type="InterPro" id="IPR001925">
    <property type="entry name" value="Porin_Euk"/>
</dbReference>
<dbReference type="OrthoDB" id="7827681at2759"/>